<evidence type="ECO:0000313" key="1">
    <source>
        <dbReference type="EMBL" id="GIY51807.1"/>
    </source>
</evidence>
<dbReference type="AlphaFoldDB" id="A0AAV4U2B3"/>
<organism evidence="1 2">
    <name type="scientific">Caerostris extrusa</name>
    <name type="common">Bark spider</name>
    <name type="synonym">Caerostris bankana</name>
    <dbReference type="NCBI Taxonomy" id="172846"/>
    <lineage>
        <taxon>Eukaryota</taxon>
        <taxon>Metazoa</taxon>
        <taxon>Ecdysozoa</taxon>
        <taxon>Arthropoda</taxon>
        <taxon>Chelicerata</taxon>
        <taxon>Arachnida</taxon>
        <taxon>Araneae</taxon>
        <taxon>Araneomorphae</taxon>
        <taxon>Entelegynae</taxon>
        <taxon>Araneoidea</taxon>
        <taxon>Araneidae</taxon>
        <taxon>Caerostris</taxon>
    </lineage>
</organism>
<evidence type="ECO:0000313" key="2">
    <source>
        <dbReference type="Proteomes" id="UP001054945"/>
    </source>
</evidence>
<gene>
    <name evidence="1" type="ORF">CEXT_93391</name>
</gene>
<accession>A0AAV4U2B3</accession>
<dbReference type="EMBL" id="BPLR01012166">
    <property type="protein sequence ID" value="GIY51807.1"/>
    <property type="molecule type" value="Genomic_DNA"/>
</dbReference>
<name>A0AAV4U2B3_CAEEX</name>
<sequence length="92" mass="10104">MTSPLLWLGVVTRNPSSCTKRNCQSHSNLPVAPVVECALEKAAQKIRGGFVFCVFFFCVVPSELSNGWLRAERLDVGTSLIYPFSVVVQQGD</sequence>
<evidence type="ECO:0008006" key="3">
    <source>
        <dbReference type="Google" id="ProtNLM"/>
    </source>
</evidence>
<reference evidence="1 2" key="1">
    <citation type="submission" date="2021-06" db="EMBL/GenBank/DDBJ databases">
        <title>Caerostris extrusa draft genome.</title>
        <authorList>
            <person name="Kono N."/>
            <person name="Arakawa K."/>
        </authorList>
    </citation>
    <scope>NUCLEOTIDE SEQUENCE [LARGE SCALE GENOMIC DNA]</scope>
</reference>
<protein>
    <recommendedName>
        <fullName evidence="3">Secreted protein</fullName>
    </recommendedName>
</protein>
<keyword evidence="2" id="KW-1185">Reference proteome</keyword>
<comment type="caution">
    <text evidence="1">The sequence shown here is derived from an EMBL/GenBank/DDBJ whole genome shotgun (WGS) entry which is preliminary data.</text>
</comment>
<dbReference type="Proteomes" id="UP001054945">
    <property type="component" value="Unassembled WGS sequence"/>
</dbReference>
<proteinExistence type="predicted"/>